<dbReference type="EMBL" id="AOID01000030">
    <property type="protein sequence ID" value="ELY67347.1"/>
    <property type="molecule type" value="Genomic_DNA"/>
</dbReference>
<comment type="caution">
    <text evidence="1">The sequence shown here is derived from an EMBL/GenBank/DDBJ whole genome shotgun (WGS) entry which is preliminary data.</text>
</comment>
<name>L9Y0V0_9EURY</name>
<keyword evidence="2" id="KW-1185">Reference proteome</keyword>
<reference evidence="1 2" key="1">
    <citation type="journal article" date="2014" name="PLoS Genet.">
        <title>Phylogenetically driven sequencing of extremely halophilic archaea reveals strategies for static and dynamic osmo-response.</title>
        <authorList>
            <person name="Becker E.A."/>
            <person name="Seitzer P.M."/>
            <person name="Tritt A."/>
            <person name="Larsen D."/>
            <person name="Krusor M."/>
            <person name="Yao A.I."/>
            <person name="Wu D."/>
            <person name="Madern D."/>
            <person name="Eisen J.A."/>
            <person name="Darling A.E."/>
            <person name="Facciotti M.T."/>
        </authorList>
    </citation>
    <scope>NUCLEOTIDE SEQUENCE [LARGE SCALE GENOMIC DNA]</scope>
    <source>
        <strain evidence="1 2">JCM 10478</strain>
    </source>
</reference>
<proteinExistence type="predicted"/>
<evidence type="ECO:0000313" key="2">
    <source>
        <dbReference type="Proteomes" id="UP000011632"/>
    </source>
</evidence>
<organism evidence="1 2">
    <name type="scientific">Natrinema versiforme JCM 10478</name>
    <dbReference type="NCBI Taxonomy" id="1227496"/>
    <lineage>
        <taxon>Archaea</taxon>
        <taxon>Methanobacteriati</taxon>
        <taxon>Methanobacteriota</taxon>
        <taxon>Stenosarchaea group</taxon>
        <taxon>Halobacteria</taxon>
        <taxon>Halobacteriales</taxon>
        <taxon>Natrialbaceae</taxon>
        <taxon>Natrinema</taxon>
    </lineage>
</organism>
<dbReference type="AlphaFoldDB" id="L9Y0V0"/>
<dbReference type="Proteomes" id="UP000011632">
    <property type="component" value="Unassembled WGS sequence"/>
</dbReference>
<evidence type="ECO:0000313" key="1">
    <source>
        <dbReference type="EMBL" id="ELY67347.1"/>
    </source>
</evidence>
<accession>L9Y0V0</accession>
<gene>
    <name evidence="1" type="ORF">C489_11308</name>
</gene>
<sequence length="92" mass="10310">MTAADHDIGPLLERVKEFGELLRWVLEIGVDDGAELVGRFREAAQHCRSESAFLGSPDHPNSVVVRVCFTCDPPCFVRRIIVDDDNLDCVLR</sequence>
<protein>
    <submittedName>
        <fullName evidence="1">Uncharacterized protein</fullName>
    </submittedName>
</protein>